<keyword evidence="2" id="KW-0614">Plasmid</keyword>
<sequence length="67" mass="6736">MAAARPGVLGQPLAAASCRGLSAGAAARDVPHHHRRRRAALKGGSGFASHPRALAVASANPPYSPES</sequence>
<gene>
    <name evidence="2" type="ORF">CBM2636_MP21580</name>
</gene>
<proteinExistence type="predicted"/>
<reference evidence="2 3" key="1">
    <citation type="submission" date="2018-01" db="EMBL/GenBank/DDBJ databases">
        <authorList>
            <person name="Clerissi C."/>
        </authorList>
    </citation>
    <scope>NUCLEOTIDE SEQUENCE [LARGE SCALE GENOMIC DNA]</scope>
    <source>
        <strain evidence="2">Cupriavidus taiwanensis SWF 66322</strain>
        <plasmid evidence="3">cbm2636_mp</plasmid>
    </source>
</reference>
<evidence type="ECO:0000313" key="2">
    <source>
        <dbReference type="EMBL" id="SPD68730.1"/>
    </source>
</evidence>
<feature type="region of interest" description="Disordered" evidence="1">
    <location>
        <begin position="22"/>
        <end position="67"/>
    </location>
</feature>
<evidence type="ECO:0000313" key="3">
    <source>
        <dbReference type="Proteomes" id="UP000254259"/>
    </source>
</evidence>
<organism evidence="2 3">
    <name type="scientific">Cupriavidus taiwanensis</name>
    <dbReference type="NCBI Taxonomy" id="164546"/>
    <lineage>
        <taxon>Bacteria</taxon>
        <taxon>Pseudomonadati</taxon>
        <taxon>Pseudomonadota</taxon>
        <taxon>Betaproteobacteria</taxon>
        <taxon>Burkholderiales</taxon>
        <taxon>Burkholderiaceae</taxon>
        <taxon>Cupriavidus</taxon>
    </lineage>
</organism>
<evidence type="ECO:0000256" key="1">
    <source>
        <dbReference type="SAM" id="MobiDB-lite"/>
    </source>
</evidence>
<dbReference type="EMBL" id="LT984814">
    <property type="protein sequence ID" value="SPD68730.1"/>
    <property type="molecule type" value="Genomic_DNA"/>
</dbReference>
<dbReference type="Proteomes" id="UP000254259">
    <property type="component" value="Plasmid CBM2636_mp"/>
</dbReference>
<dbReference type="AlphaFoldDB" id="A0A9Q7XWT3"/>
<accession>A0A9Q7XWT3</accession>
<name>A0A9Q7XWT3_9BURK</name>
<protein>
    <submittedName>
        <fullName evidence="2">Uncharacterized protein</fullName>
    </submittedName>
</protein>
<dbReference type="PROSITE" id="PS51257">
    <property type="entry name" value="PROKAR_LIPOPROTEIN"/>
    <property type="match status" value="1"/>
</dbReference>
<feature type="compositionally biased region" description="Basic residues" evidence="1">
    <location>
        <begin position="31"/>
        <end position="40"/>
    </location>
</feature>
<geneLocation type="plasmid" evidence="3">
    <name>cbm2636_mp</name>
</geneLocation>